<name>A0ABQ5XUJ8_9GAMM</name>
<dbReference type="RefSeq" id="WP_423372786.1">
    <property type="nucleotide sequence ID" value="NZ_CP064031.1"/>
</dbReference>
<gene>
    <name evidence="2" type="ORF">GCM10007901_31270</name>
</gene>
<feature type="transmembrane region" description="Helical" evidence="1">
    <location>
        <begin position="66"/>
        <end position="89"/>
    </location>
</feature>
<protein>
    <submittedName>
        <fullName evidence="2">Uncharacterized protein</fullName>
    </submittedName>
</protein>
<comment type="caution">
    <text evidence="2">The sequence shown here is derived from an EMBL/GenBank/DDBJ whole genome shotgun (WGS) entry which is preliminary data.</text>
</comment>
<evidence type="ECO:0000313" key="2">
    <source>
        <dbReference type="EMBL" id="GLQ94176.1"/>
    </source>
</evidence>
<keyword evidence="1" id="KW-0472">Membrane</keyword>
<keyword evidence="1" id="KW-0812">Transmembrane</keyword>
<keyword evidence="3" id="KW-1185">Reference proteome</keyword>
<dbReference type="EMBL" id="BSOB01000035">
    <property type="protein sequence ID" value="GLQ94176.1"/>
    <property type="molecule type" value="Genomic_DNA"/>
</dbReference>
<organism evidence="2 3">
    <name type="scientific">Dyella acidisoli</name>
    <dbReference type="NCBI Taxonomy" id="1867834"/>
    <lineage>
        <taxon>Bacteria</taxon>
        <taxon>Pseudomonadati</taxon>
        <taxon>Pseudomonadota</taxon>
        <taxon>Gammaproteobacteria</taxon>
        <taxon>Lysobacterales</taxon>
        <taxon>Rhodanobacteraceae</taxon>
        <taxon>Dyella</taxon>
    </lineage>
</organism>
<reference evidence="3" key="1">
    <citation type="journal article" date="2019" name="Int. J. Syst. Evol. Microbiol.">
        <title>The Global Catalogue of Microorganisms (GCM) 10K type strain sequencing project: providing services to taxonomists for standard genome sequencing and annotation.</title>
        <authorList>
            <consortium name="The Broad Institute Genomics Platform"/>
            <consortium name="The Broad Institute Genome Sequencing Center for Infectious Disease"/>
            <person name="Wu L."/>
            <person name="Ma J."/>
        </authorList>
    </citation>
    <scope>NUCLEOTIDE SEQUENCE [LARGE SCALE GENOMIC DNA]</scope>
    <source>
        <strain evidence="3">NBRC 111980</strain>
    </source>
</reference>
<accession>A0ABQ5XUJ8</accession>
<sequence length="109" mass="11924">MSLSLWLAAVMLNMISVLWLGFQGLQWLHDGHWTAQPPVMTWIRNVCPGLCTYMDNPHSWYGIAKLAHFLSAVPSGLALALIGIALGVLSVSVSDHRPLAPSVSRARSF</sequence>
<dbReference type="Proteomes" id="UP001156670">
    <property type="component" value="Unassembled WGS sequence"/>
</dbReference>
<evidence type="ECO:0000256" key="1">
    <source>
        <dbReference type="SAM" id="Phobius"/>
    </source>
</evidence>
<proteinExistence type="predicted"/>
<keyword evidence="1" id="KW-1133">Transmembrane helix</keyword>
<evidence type="ECO:0000313" key="3">
    <source>
        <dbReference type="Proteomes" id="UP001156670"/>
    </source>
</evidence>
<feature type="transmembrane region" description="Helical" evidence="1">
    <location>
        <begin position="5"/>
        <end position="22"/>
    </location>
</feature>